<dbReference type="AlphaFoldDB" id="A0A6I1EQG0"/>
<dbReference type="InterPro" id="IPR036249">
    <property type="entry name" value="Thioredoxin-like_sf"/>
</dbReference>
<dbReference type="GO" id="GO:0005737">
    <property type="term" value="C:cytoplasm"/>
    <property type="evidence" value="ECO:0007669"/>
    <property type="project" value="TreeGrafter"/>
</dbReference>
<evidence type="ECO:0000259" key="2">
    <source>
        <dbReference type="PROSITE" id="PS50405"/>
    </source>
</evidence>
<organism evidence="3 4">
    <name type="scientific">Sutterella seckii</name>
    <dbReference type="NCBI Taxonomy" id="1944635"/>
    <lineage>
        <taxon>Bacteria</taxon>
        <taxon>Pseudomonadati</taxon>
        <taxon>Pseudomonadota</taxon>
        <taxon>Betaproteobacteria</taxon>
        <taxon>Burkholderiales</taxon>
        <taxon>Sutterellaceae</taxon>
        <taxon>Sutterella</taxon>
    </lineage>
</organism>
<dbReference type="GO" id="GO:0016740">
    <property type="term" value="F:transferase activity"/>
    <property type="evidence" value="ECO:0007669"/>
    <property type="project" value="UniProtKB-KW"/>
</dbReference>
<dbReference type="Pfam" id="PF13410">
    <property type="entry name" value="GST_C_2"/>
    <property type="match status" value="1"/>
</dbReference>
<reference evidence="3 4" key="1">
    <citation type="submission" date="2019-10" db="EMBL/GenBank/DDBJ databases">
        <title>Genome diversity of Sutterella seckii.</title>
        <authorList>
            <person name="Chaplin A.V."/>
            <person name="Sokolova S.R."/>
            <person name="Mosin K.A."/>
            <person name="Ivanova E.L."/>
            <person name="Kochetkova T.O."/>
            <person name="Goltsov A.Y."/>
            <person name="Trofimov D.Y."/>
            <person name="Efimov B.A."/>
        </authorList>
    </citation>
    <scope>NUCLEOTIDE SEQUENCE [LARGE SCALE GENOMIC DNA]</scope>
    <source>
        <strain evidence="3 4">ASD393</strain>
    </source>
</reference>
<dbReference type="InterPro" id="IPR010987">
    <property type="entry name" value="Glutathione-S-Trfase_C-like"/>
</dbReference>
<evidence type="ECO:0000313" key="4">
    <source>
        <dbReference type="Proteomes" id="UP000430564"/>
    </source>
</evidence>
<dbReference type="InterPro" id="IPR004045">
    <property type="entry name" value="Glutathione_S-Trfase_N"/>
</dbReference>
<protein>
    <submittedName>
        <fullName evidence="3">Glutathione S-transferase</fullName>
    </submittedName>
</protein>
<dbReference type="InterPro" id="IPR040079">
    <property type="entry name" value="Glutathione_S-Trfase"/>
</dbReference>
<dbReference type="Pfam" id="PF13417">
    <property type="entry name" value="GST_N_3"/>
    <property type="match status" value="1"/>
</dbReference>
<gene>
    <name evidence="3" type="ORF">GBM95_01955</name>
</gene>
<evidence type="ECO:0000259" key="1">
    <source>
        <dbReference type="PROSITE" id="PS50404"/>
    </source>
</evidence>
<dbReference type="Gene3D" id="3.40.30.10">
    <property type="entry name" value="Glutaredoxin"/>
    <property type="match status" value="1"/>
</dbReference>
<dbReference type="Gene3D" id="1.20.1050.10">
    <property type="match status" value="1"/>
</dbReference>
<dbReference type="EMBL" id="WEHX01000004">
    <property type="protein sequence ID" value="KAB7662862.1"/>
    <property type="molecule type" value="Genomic_DNA"/>
</dbReference>
<dbReference type="SUPFAM" id="SSF47616">
    <property type="entry name" value="GST C-terminal domain-like"/>
    <property type="match status" value="1"/>
</dbReference>
<dbReference type="OrthoDB" id="9781431at2"/>
<feature type="domain" description="GST C-terminal" evidence="2">
    <location>
        <begin position="88"/>
        <end position="206"/>
    </location>
</feature>
<accession>A0A6I1EQG0</accession>
<evidence type="ECO:0000313" key="3">
    <source>
        <dbReference type="EMBL" id="KAB7662862.1"/>
    </source>
</evidence>
<keyword evidence="3" id="KW-0808">Transferase</keyword>
<feature type="domain" description="GST N-terminal" evidence="1">
    <location>
        <begin position="1"/>
        <end position="83"/>
    </location>
</feature>
<name>A0A6I1EQG0_9BURK</name>
<dbReference type="InterPro" id="IPR036282">
    <property type="entry name" value="Glutathione-S-Trfase_C_sf"/>
</dbReference>
<dbReference type="Proteomes" id="UP000430564">
    <property type="component" value="Unassembled WGS sequence"/>
</dbReference>
<sequence length="206" mass="23958">MMYLYSGPTCPFSQMSRILLNEKGCEFEVKSVDLDGVVQNEEDLAVVRMSPYGELPVLTERDLLLYNVYVVNEYIDERFPHPQLMPADPVGRARTRLFLHVLERELIPHVKVLENARSNEDRRALARRRLRENLDILSMRVGDTKFLLSDDFGMIDVVLAPILWRVPYYGIQLSATATKLEIYAQRLFARQSFIDSMTAQERTMRK</sequence>
<dbReference type="InterPro" id="IPR050983">
    <property type="entry name" value="GST_Omega/HSP26"/>
</dbReference>
<dbReference type="PANTHER" id="PTHR43968:SF6">
    <property type="entry name" value="GLUTATHIONE S-TRANSFERASE OMEGA"/>
    <property type="match status" value="1"/>
</dbReference>
<comment type="caution">
    <text evidence="3">The sequence shown here is derived from an EMBL/GenBank/DDBJ whole genome shotgun (WGS) entry which is preliminary data.</text>
</comment>
<dbReference type="SUPFAM" id="SSF52833">
    <property type="entry name" value="Thioredoxin-like"/>
    <property type="match status" value="1"/>
</dbReference>
<dbReference type="SFLD" id="SFLDG00358">
    <property type="entry name" value="Main_(cytGST)"/>
    <property type="match status" value="1"/>
</dbReference>
<dbReference type="PROSITE" id="PS50405">
    <property type="entry name" value="GST_CTER"/>
    <property type="match status" value="1"/>
</dbReference>
<dbReference type="SFLD" id="SFLDS00019">
    <property type="entry name" value="Glutathione_Transferase_(cytos"/>
    <property type="match status" value="1"/>
</dbReference>
<dbReference type="PROSITE" id="PS50404">
    <property type="entry name" value="GST_NTER"/>
    <property type="match status" value="1"/>
</dbReference>
<dbReference type="RefSeq" id="WP_152157536.1">
    <property type="nucleotide sequence ID" value="NZ_WEHX01000004.1"/>
</dbReference>
<dbReference type="PANTHER" id="PTHR43968">
    <property type="match status" value="1"/>
</dbReference>
<proteinExistence type="predicted"/>